<evidence type="ECO:0000313" key="2">
    <source>
        <dbReference type="EMBL" id="KAA1124821.1"/>
    </source>
</evidence>
<dbReference type="EMBL" id="VSWC01000029">
    <property type="protein sequence ID" value="KAA1107373.1"/>
    <property type="molecule type" value="Genomic_DNA"/>
</dbReference>
<sequence>MLLGKTHHDNRLAAHNARFFGHASSNSPSSKQLVLRLLSHASRTHVKRRLSHHTDATAK</sequence>
<dbReference type="EMBL" id="VDEP01000203">
    <property type="protein sequence ID" value="KAA1124821.1"/>
    <property type="molecule type" value="Genomic_DNA"/>
</dbReference>
<evidence type="ECO:0000313" key="3">
    <source>
        <dbReference type="Proteomes" id="UP000324748"/>
    </source>
</evidence>
<comment type="caution">
    <text evidence="2">The sequence shown here is derived from an EMBL/GenBank/DDBJ whole genome shotgun (WGS) entry which is preliminary data.</text>
</comment>
<name>A0A5B0RFZ4_PUCGR</name>
<keyword evidence="3" id="KW-1185">Reference proteome</keyword>
<evidence type="ECO:0000313" key="4">
    <source>
        <dbReference type="Proteomes" id="UP000325313"/>
    </source>
</evidence>
<accession>A0A5B0RFZ4</accession>
<reference evidence="3 4" key="1">
    <citation type="submission" date="2019-05" db="EMBL/GenBank/DDBJ databases">
        <title>Emergence of the Ug99 lineage of the wheat stem rust pathogen through somatic hybridization.</title>
        <authorList>
            <person name="Li F."/>
            <person name="Upadhyaya N.M."/>
            <person name="Sperschneider J."/>
            <person name="Matny O."/>
            <person name="Nguyen-Phuc H."/>
            <person name="Mago R."/>
            <person name="Raley C."/>
            <person name="Miller M.E."/>
            <person name="Silverstein K.A.T."/>
            <person name="Henningsen E."/>
            <person name="Hirsch C.D."/>
            <person name="Visser B."/>
            <person name="Pretorius Z.A."/>
            <person name="Steffenson B.J."/>
            <person name="Schwessinger B."/>
            <person name="Dodds P.N."/>
            <person name="Figueroa M."/>
        </authorList>
    </citation>
    <scope>NUCLEOTIDE SEQUENCE [LARGE SCALE GENOMIC DNA]</scope>
    <source>
        <strain evidence="1">21-0</strain>
        <strain evidence="2 4">Ug99</strain>
    </source>
</reference>
<organism evidence="2 4">
    <name type="scientific">Puccinia graminis f. sp. tritici</name>
    <dbReference type="NCBI Taxonomy" id="56615"/>
    <lineage>
        <taxon>Eukaryota</taxon>
        <taxon>Fungi</taxon>
        <taxon>Dikarya</taxon>
        <taxon>Basidiomycota</taxon>
        <taxon>Pucciniomycotina</taxon>
        <taxon>Pucciniomycetes</taxon>
        <taxon>Pucciniales</taxon>
        <taxon>Pucciniaceae</taxon>
        <taxon>Puccinia</taxon>
    </lineage>
</organism>
<protein>
    <submittedName>
        <fullName evidence="2">Uncharacterized protein</fullName>
    </submittedName>
</protein>
<evidence type="ECO:0000313" key="1">
    <source>
        <dbReference type="EMBL" id="KAA1107373.1"/>
    </source>
</evidence>
<proteinExistence type="predicted"/>
<dbReference type="AlphaFoldDB" id="A0A5B0RFZ4"/>
<dbReference type="Proteomes" id="UP000325313">
    <property type="component" value="Unassembled WGS sequence"/>
</dbReference>
<dbReference type="Proteomes" id="UP000324748">
    <property type="component" value="Unassembled WGS sequence"/>
</dbReference>
<gene>
    <name evidence="1" type="ORF">PGT21_011585</name>
    <name evidence="2" type="ORF">PGTUg99_035502</name>
</gene>